<keyword evidence="2" id="KW-1185">Reference proteome</keyword>
<evidence type="ECO:0000313" key="1">
    <source>
        <dbReference type="EMBL" id="KAJ3537925.1"/>
    </source>
</evidence>
<organism evidence="1 2">
    <name type="scientific">Fusarium decemcellulare</name>
    <dbReference type="NCBI Taxonomy" id="57161"/>
    <lineage>
        <taxon>Eukaryota</taxon>
        <taxon>Fungi</taxon>
        <taxon>Dikarya</taxon>
        <taxon>Ascomycota</taxon>
        <taxon>Pezizomycotina</taxon>
        <taxon>Sordariomycetes</taxon>
        <taxon>Hypocreomycetidae</taxon>
        <taxon>Hypocreales</taxon>
        <taxon>Nectriaceae</taxon>
        <taxon>Fusarium</taxon>
        <taxon>Fusarium decemcellulare species complex</taxon>
    </lineage>
</organism>
<protein>
    <submittedName>
        <fullName evidence="1">Uncharacterized protein</fullName>
    </submittedName>
</protein>
<accession>A0ACC1SEF8</accession>
<gene>
    <name evidence="1" type="ORF">NM208_g6121</name>
</gene>
<comment type="caution">
    <text evidence="1">The sequence shown here is derived from an EMBL/GenBank/DDBJ whole genome shotgun (WGS) entry which is preliminary data.</text>
</comment>
<evidence type="ECO:0000313" key="2">
    <source>
        <dbReference type="Proteomes" id="UP001148629"/>
    </source>
</evidence>
<name>A0ACC1SEF8_9HYPO</name>
<dbReference type="EMBL" id="JANRMS010000551">
    <property type="protein sequence ID" value="KAJ3537925.1"/>
    <property type="molecule type" value="Genomic_DNA"/>
</dbReference>
<dbReference type="Proteomes" id="UP001148629">
    <property type="component" value="Unassembled WGS sequence"/>
</dbReference>
<sequence>MVASAIVTVSAPALLNKFAIGLAGEAGTWVFKQILNTASGGSDTEKIRQDISGAVKEIRELKHAVDNLSQRLSDALLQLRSDSLKESLTKIETMYDTIADLIETAISLPEDLSKEERNKKVWAIQARIEDRLKAYSNEIPGILDRINDFLTEDGKNAFLRQAAQQAFDSSTDFIGYYGKTKTLILSYWVVVVKGICLLQMAYDAPNVDFYEGKLTIQRQKDKLEKQERVFRSIVGENTIKLAESLLVGRRVLVSFLSDEGFRIGRPSTMMQFALSGIAMRRLVVDRSSQTAEYQSTEWWVMLDYRTQEDVDVNSSHAIKFRECRSSEYLSRDESRVSTVKDDESRTTGSILWYVKPVSIGSDRYTIRGAAHNFSMFLQQAFQLMSGAHTHYRPRDVRPRPPGKYLAARNWLECEDNVSLGDASFRFQIRL</sequence>
<reference evidence="1" key="1">
    <citation type="submission" date="2022-08" db="EMBL/GenBank/DDBJ databases">
        <title>Genome Sequence of Fusarium decemcellulare.</title>
        <authorList>
            <person name="Buettner E."/>
        </authorList>
    </citation>
    <scope>NUCLEOTIDE SEQUENCE</scope>
    <source>
        <strain evidence="1">Babe19</strain>
    </source>
</reference>
<proteinExistence type="predicted"/>